<dbReference type="FunFam" id="3.60.21.10:FF:000016">
    <property type="entry name" value="Putative metallophosphoesterase"/>
    <property type="match status" value="1"/>
</dbReference>
<evidence type="ECO:0000256" key="6">
    <source>
        <dbReference type="PIRSR" id="PIRSR004789-50"/>
    </source>
</evidence>
<feature type="binding site" evidence="7">
    <location>
        <position position="67"/>
    </location>
    <ligand>
        <name>Fe cation</name>
        <dbReference type="ChEBI" id="CHEBI:24875"/>
        <label>2</label>
    </ligand>
</feature>
<dbReference type="PIRSF" id="PIRSF004789">
    <property type="entry name" value="DR1281"/>
    <property type="match status" value="1"/>
</dbReference>
<accession>A0A226BVU7</accession>
<dbReference type="Pfam" id="PF13277">
    <property type="entry name" value="YmdB"/>
    <property type="match status" value="1"/>
</dbReference>
<evidence type="ECO:0000256" key="4">
    <source>
        <dbReference type="ARBA" id="ARBA00023004"/>
    </source>
</evidence>
<keyword evidence="2 7" id="KW-0479">Metal-binding</keyword>
<feature type="binding site" evidence="7">
    <location>
        <position position="175"/>
    </location>
    <ligand>
        <name>Fe cation</name>
        <dbReference type="ChEBI" id="CHEBI:24875"/>
        <label>2</label>
    </ligand>
</feature>
<dbReference type="Proteomes" id="UP000214588">
    <property type="component" value="Unassembled WGS sequence"/>
</dbReference>
<evidence type="ECO:0000256" key="1">
    <source>
        <dbReference type="ARBA" id="ARBA00001965"/>
    </source>
</evidence>
<keyword evidence="9" id="KW-1185">Reference proteome</keyword>
<evidence type="ECO:0000256" key="5">
    <source>
        <dbReference type="ARBA" id="ARBA00061401"/>
    </source>
</evidence>
<dbReference type="PANTHER" id="PTHR36303:SF1">
    <property type="entry name" value="2',3'-CYCLIC-NUCLEOTIDE 2'-PHOSPHODIESTERASE"/>
    <property type="match status" value="1"/>
</dbReference>
<dbReference type="CDD" id="cd07382">
    <property type="entry name" value="MPP_DR1281"/>
    <property type="match status" value="1"/>
</dbReference>
<evidence type="ECO:0000256" key="3">
    <source>
        <dbReference type="ARBA" id="ARBA00022801"/>
    </source>
</evidence>
<feature type="binding site" evidence="7">
    <location>
        <position position="39"/>
    </location>
    <ligand>
        <name>Fe cation</name>
        <dbReference type="ChEBI" id="CHEBI:24875"/>
        <label>2</label>
    </ligand>
</feature>
<dbReference type="NCBIfam" id="TIGR00282">
    <property type="entry name" value="TIGR00282 family metallophosphoesterase"/>
    <property type="match status" value="1"/>
</dbReference>
<evidence type="ECO:0000313" key="8">
    <source>
        <dbReference type="EMBL" id="OWZ83113.1"/>
    </source>
</evidence>
<gene>
    <name evidence="8" type="ORF">CDO51_10455</name>
</gene>
<comment type="caution">
    <text evidence="8">The sequence shown here is derived from an EMBL/GenBank/DDBJ whole genome shotgun (WGS) entry which is preliminary data.</text>
</comment>
<dbReference type="SUPFAM" id="SSF56300">
    <property type="entry name" value="Metallo-dependent phosphatases"/>
    <property type="match status" value="1"/>
</dbReference>
<feature type="binding site" evidence="7">
    <location>
        <position position="40"/>
    </location>
    <ligand>
        <name>Fe cation</name>
        <dbReference type="ChEBI" id="CHEBI:24875"/>
        <label>1</label>
    </ligand>
</feature>
<feature type="binding site" evidence="7">
    <location>
        <position position="177"/>
    </location>
    <ligand>
        <name>Fe cation</name>
        <dbReference type="ChEBI" id="CHEBI:24875"/>
        <label>1</label>
    </ligand>
</feature>
<feature type="binding site" evidence="7">
    <location>
        <position position="150"/>
    </location>
    <ligand>
        <name>Fe cation</name>
        <dbReference type="ChEBI" id="CHEBI:24875"/>
        <label>2</label>
    </ligand>
</feature>
<proteinExistence type="inferred from homology"/>
<feature type="binding site" evidence="7">
    <location>
        <position position="39"/>
    </location>
    <ligand>
        <name>Fe cation</name>
        <dbReference type="ChEBI" id="CHEBI:24875"/>
        <label>1</label>
    </ligand>
</feature>
<dbReference type="OrthoDB" id="9801109at2"/>
<dbReference type="AlphaFoldDB" id="A0A226BVU7"/>
<comment type="similarity">
    <text evidence="5">Belongs to the YmdB-like family.</text>
</comment>
<dbReference type="EMBL" id="NIQC01000027">
    <property type="protein sequence ID" value="OWZ83113.1"/>
    <property type="molecule type" value="Genomic_DNA"/>
</dbReference>
<organism evidence="8 9">
    <name type="scientific">Natranaerobius trueperi</name>
    <dbReference type="NCBI Taxonomy" id="759412"/>
    <lineage>
        <taxon>Bacteria</taxon>
        <taxon>Bacillati</taxon>
        <taxon>Bacillota</taxon>
        <taxon>Clostridia</taxon>
        <taxon>Natranaerobiales</taxon>
        <taxon>Natranaerobiaceae</taxon>
        <taxon>Natranaerobius</taxon>
    </lineage>
</organism>
<protein>
    <submittedName>
        <fullName evidence="8">Metallophosphoesterase</fullName>
    </submittedName>
</protein>
<dbReference type="GO" id="GO:0046872">
    <property type="term" value="F:metal ion binding"/>
    <property type="evidence" value="ECO:0007669"/>
    <property type="project" value="UniProtKB-KW"/>
</dbReference>
<dbReference type="GO" id="GO:0004113">
    <property type="term" value="F:2',3'-cyclic-nucleotide 3'-phosphodiesterase activity"/>
    <property type="evidence" value="ECO:0007669"/>
    <property type="project" value="TreeGrafter"/>
</dbReference>
<evidence type="ECO:0000256" key="2">
    <source>
        <dbReference type="ARBA" id="ARBA00022723"/>
    </source>
</evidence>
<dbReference type="InterPro" id="IPR029052">
    <property type="entry name" value="Metallo-depent_PP-like"/>
</dbReference>
<dbReference type="RefSeq" id="WP_089024211.1">
    <property type="nucleotide sequence ID" value="NZ_NIQC01000027.1"/>
</dbReference>
<feature type="binding site" evidence="7">
    <location>
        <position position="8"/>
    </location>
    <ligand>
        <name>Fe cation</name>
        <dbReference type="ChEBI" id="CHEBI:24875"/>
        <label>1</label>
    </ligand>
</feature>
<name>A0A226BVU7_9FIRM</name>
<dbReference type="PANTHER" id="PTHR36303">
    <property type="entry name" value="2',3'-CYCLIC-NUCLEOTIDE 2'-PHOSPHODIESTERASE"/>
    <property type="match status" value="1"/>
</dbReference>
<feature type="active site" description="Proton donor" evidence="6">
    <location>
        <position position="68"/>
    </location>
</feature>
<evidence type="ECO:0000256" key="7">
    <source>
        <dbReference type="PIRSR" id="PIRSR004789-51"/>
    </source>
</evidence>
<reference evidence="8 9" key="1">
    <citation type="submission" date="2017-06" db="EMBL/GenBank/DDBJ databases">
        <title>Draft Genome Sequence of Natranaerobius trueperi halophilic, alkalithermophilic bacteria from soda lakes.</title>
        <authorList>
            <person name="Zhao B."/>
        </authorList>
    </citation>
    <scope>NUCLEOTIDE SEQUENCE [LARGE SCALE GENOMIC DNA]</scope>
    <source>
        <strain evidence="8 9">DSM 18760</strain>
    </source>
</reference>
<comment type="cofactor">
    <cofactor evidence="1">
        <name>Fe(3+)</name>
        <dbReference type="ChEBI" id="CHEBI:29034"/>
    </cofactor>
</comment>
<keyword evidence="3" id="KW-0378">Hydrolase</keyword>
<evidence type="ECO:0000313" key="9">
    <source>
        <dbReference type="Proteomes" id="UP000214588"/>
    </source>
</evidence>
<sequence>MRILMIGDIVGNPGRKCIRDLLPKIKENYNIDFTIANCENLAGGKGINKKVINNIFTYGVDVATSGNHIWDKKEIFDFIDSETRILRPANYPVKTPGRGYHIFELNGNNIGIINLSGRVFMSDLDCPFQKASTIIEELRSQCKIILLDFHAEATSEKMALGRYLDGKASAIVGTHTHVQTSDERIFENGTGYITDIGMTGPYESILGVESEPVINNFLTQLPERFEVASGKVQFNGVVIEIEEADGKCKDIERIQDLHEF</sequence>
<dbReference type="Gene3D" id="3.60.21.10">
    <property type="match status" value="1"/>
</dbReference>
<keyword evidence="4" id="KW-0408">Iron</keyword>
<dbReference type="InterPro" id="IPR005235">
    <property type="entry name" value="YmdB-like"/>
</dbReference>